<feature type="region of interest" description="Disordered" evidence="1">
    <location>
        <begin position="244"/>
        <end position="280"/>
    </location>
</feature>
<organism evidence="3 4">
    <name type="scientific">Rhodococcus phage Finch</name>
    <dbReference type="NCBI Taxonomy" id="2094144"/>
    <lineage>
        <taxon>Viruses</taxon>
        <taxon>Duplodnaviria</taxon>
        <taxon>Heunggongvirae</taxon>
        <taxon>Uroviricota</taxon>
        <taxon>Caudoviricetes</taxon>
        <taxon>Finchvirus</taxon>
        <taxon>Finchvirus finch</taxon>
    </lineage>
</organism>
<feature type="transmembrane region" description="Helical" evidence="2">
    <location>
        <begin position="56"/>
        <end position="75"/>
    </location>
</feature>
<feature type="compositionally biased region" description="Pro residues" evidence="1">
    <location>
        <begin position="112"/>
        <end position="129"/>
    </location>
</feature>
<keyword evidence="2" id="KW-1133">Transmembrane helix</keyword>
<keyword evidence="2" id="KW-0472">Membrane</keyword>
<dbReference type="Proteomes" id="UP000241290">
    <property type="component" value="Genome"/>
</dbReference>
<proteinExistence type="predicted"/>
<keyword evidence="4" id="KW-1185">Reference proteome</keyword>
<dbReference type="GeneID" id="64766398"/>
<name>A0A2P1JXL2_9CAUD</name>
<protein>
    <submittedName>
        <fullName evidence="3">Uncharacterized protein</fullName>
    </submittedName>
</protein>
<dbReference type="KEGG" id="vg:64766398"/>
<evidence type="ECO:0000256" key="2">
    <source>
        <dbReference type="SAM" id="Phobius"/>
    </source>
</evidence>
<evidence type="ECO:0000313" key="4">
    <source>
        <dbReference type="Proteomes" id="UP000241290"/>
    </source>
</evidence>
<feature type="region of interest" description="Disordered" evidence="1">
    <location>
        <begin position="110"/>
        <end position="155"/>
    </location>
</feature>
<accession>A0A2P1JXL2</accession>
<dbReference type="EMBL" id="MG962366">
    <property type="protein sequence ID" value="AVO25075.1"/>
    <property type="molecule type" value="Genomic_DNA"/>
</dbReference>
<sequence>MGAVPRTPPPPREPMSREQKIVLISRVTRSVLVAAWGIAAIVAIIAAGGGQVPSSVIQGLFAILSFATALTWHVGRGSPRKQKHEPPYPIETYNEADLFWLSKIGGLEWAEPEPPPVKRTPPTPPPPPKATAVKPPKGGSGQSRRRTAEPKKSFTGSVVAHVVAAEKTLGEQVSRRVNVVQTEGVGFKSGQESRRNPAGATIDPTEYDSVVEAFTGVAKVDIPRVSLLLDVYDSINRMNEIPRLNKSGPGLKATPNNPALKRRPKSMYDSVEAPSPISYD</sequence>
<dbReference type="RefSeq" id="YP_010059167.1">
    <property type="nucleotide sequence ID" value="NC_054724.1"/>
</dbReference>
<evidence type="ECO:0000313" key="3">
    <source>
        <dbReference type="EMBL" id="AVO25075.1"/>
    </source>
</evidence>
<feature type="transmembrane region" description="Helical" evidence="2">
    <location>
        <begin position="30"/>
        <end position="50"/>
    </location>
</feature>
<evidence type="ECO:0000256" key="1">
    <source>
        <dbReference type="SAM" id="MobiDB-lite"/>
    </source>
</evidence>
<gene>
    <name evidence="3" type="primary">145</name>
    <name evidence="3" type="ORF">SEA_FINCH_145</name>
</gene>
<reference evidence="4" key="1">
    <citation type="submission" date="2018-02" db="EMBL/GenBank/DDBJ databases">
        <authorList>
            <person name="Cohen D.B."/>
            <person name="Kent A.D."/>
        </authorList>
    </citation>
    <scope>NUCLEOTIDE SEQUENCE [LARGE SCALE GENOMIC DNA]</scope>
</reference>
<keyword evidence="2" id="KW-0812">Transmembrane</keyword>